<dbReference type="Pfam" id="PF01844">
    <property type="entry name" value="HNH"/>
    <property type="match status" value="1"/>
</dbReference>
<evidence type="ECO:0000259" key="5">
    <source>
        <dbReference type="SMART" id="SM00507"/>
    </source>
</evidence>
<dbReference type="GO" id="GO:0004519">
    <property type="term" value="F:endonuclease activity"/>
    <property type="evidence" value="ECO:0007669"/>
    <property type="project" value="UniProtKB-KW"/>
</dbReference>
<dbReference type="PANTHER" id="PTHR41286:SF1">
    <property type="entry name" value="HNH NUCLEASE YAJD-RELATED"/>
    <property type="match status" value="1"/>
</dbReference>
<dbReference type="InterPro" id="IPR003615">
    <property type="entry name" value="HNH_nuc"/>
</dbReference>
<dbReference type="CDD" id="cd00085">
    <property type="entry name" value="HNHc"/>
    <property type="match status" value="1"/>
</dbReference>
<dbReference type="SMART" id="SM00507">
    <property type="entry name" value="HNHc"/>
    <property type="match status" value="1"/>
</dbReference>
<dbReference type="GO" id="GO:0005829">
    <property type="term" value="C:cytosol"/>
    <property type="evidence" value="ECO:0007669"/>
    <property type="project" value="TreeGrafter"/>
</dbReference>
<dbReference type="GO" id="GO:0008270">
    <property type="term" value="F:zinc ion binding"/>
    <property type="evidence" value="ECO:0007669"/>
    <property type="project" value="InterPro"/>
</dbReference>
<dbReference type="GO" id="GO:0016787">
    <property type="term" value="F:hydrolase activity"/>
    <property type="evidence" value="ECO:0007669"/>
    <property type="project" value="UniProtKB-KW"/>
</dbReference>
<dbReference type="PANTHER" id="PTHR41286">
    <property type="entry name" value="HNH NUCLEASE YAJD-RELATED"/>
    <property type="match status" value="1"/>
</dbReference>
<dbReference type="EMBL" id="RKMG01000002">
    <property type="protein sequence ID" value="RPA65101.1"/>
    <property type="molecule type" value="Genomic_DNA"/>
</dbReference>
<keyword evidence="7" id="KW-1185">Reference proteome</keyword>
<protein>
    <recommendedName>
        <fullName evidence="4">Putative HNH nuclease YajD</fullName>
    </recommendedName>
</protein>
<keyword evidence="1" id="KW-0540">Nuclease</keyword>
<dbReference type="RefSeq" id="WP_123779207.1">
    <property type="nucleotide sequence ID" value="NZ_RKMG01000002.1"/>
</dbReference>
<dbReference type="Proteomes" id="UP000273977">
    <property type="component" value="Unassembled WGS sequence"/>
</dbReference>
<keyword evidence="6" id="KW-0255">Endonuclease</keyword>
<feature type="domain" description="HNH nuclease" evidence="5">
    <location>
        <begin position="21"/>
        <end position="81"/>
    </location>
</feature>
<gene>
    <name evidence="6" type="ORF">EF384_01160</name>
</gene>
<evidence type="ECO:0000256" key="1">
    <source>
        <dbReference type="ARBA" id="ARBA00022722"/>
    </source>
</evidence>
<dbReference type="GO" id="GO:0003676">
    <property type="term" value="F:nucleic acid binding"/>
    <property type="evidence" value="ECO:0007669"/>
    <property type="project" value="InterPro"/>
</dbReference>
<dbReference type="Gene3D" id="1.10.30.50">
    <property type="match status" value="1"/>
</dbReference>
<organism evidence="6 7">
    <name type="scientific">Aerococcus agrisoli</name>
    <dbReference type="NCBI Taxonomy" id="2487350"/>
    <lineage>
        <taxon>Bacteria</taxon>
        <taxon>Bacillati</taxon>
        <taxon>Bacillota</taxon>
        <taxon>Bacilli</taxon>
        <taxon>Lactobacillales</taxon>
        <taxon>Aerococcaceae</taxon>
        <taxon>Aerococcus</taxon>
    </lineage>
</organism>
<reference evidence="6 7" key="1">
    <citation type="submission" date="2018-11" db="EMBL/GenBank/DDBJ databases">
        <title>Aerococcus sp. SJQ22, whole genome shotgun sequence.</title>
        <authorList>
            <person name="Sun L."/>
            <person name="Gao X."/>
            <person name="Chen W."/>
            <person name="Huang K."/>
        </authorList>
    </citation>
    <scope>NUCLEOTIDE SEQUENCE [LARGE SCALE GENOMIC DNA]</scope>
    <source>
        <strain evidence="6 7">SJQ22</strain>
    </source>
</reference>
<evidence type="ECO:0000313" key="7">
    <source>
        <dbReference type="Proteomes" id="UP000273977"/>
    </source>
</evidence>
<comment type="similarity">
    <text evidence="3">Belongs to the HNH nuclease family.</text>
</comment>
<evidence type="ECO:0000313" key="6">
    <source>
        <dbReference type="EMBL" id="RPA65101.1"/>
    </source>
</evidence>
<dbReference type="OrthoDB" id="9811997at2"/>
<proteinExistence type="inferred from homology"/>
<comment type="caution">
    <text evidence="6">The sequence shown here is derived from an EMBL/GenBank/DDBJ whole genome shotgun (WGS) entry which is preliminary data.</text>
</comment>
<keyword evidence="2" id="KW-0378">Hydrolase</keyword>
<accession>A0A3N4H182</accession>
<evidence type="ECO:0000256" key="3">
    <source>
        <dbReference type="ARBA" id="ARBA00038412"/>
    </source>
</evidence>
<dbReference type="InterPro" id="IPR002711">
    <property type="entry name" value="HNH"/>
</dbReference>
<evidence type="ECO:0000256" key="2">
    <source>
        <dbReference type="ARBA" id="ARBA00022801"/>
    </source>
</evidence>
<sequence length="103" mass="12699">MLDTSSKKARRIFYTSSDWRMMRAYILERDNYECQWCKRDGKVTSQLDSVLEVDHIKELKDYPELALDESNLRTLCKDCHNKRHNRFNYREKTKNIKWNDEFW</sequence>
<evidence type="ECO:0000256" key="4">
    <source>
        <dbReference type="ARBA" id="ARBA00040194"/>
    </source>
</evidence>
<name>A0A3N4H182_9LACT</name>
<dbReference type="AlphaFoldDB" id="A0A3N4H182"/>